<evidence type="ECO:0000256" key="2">
    <source>
        <dbReference type="SAM" id="MobiDB-lite"/>
    </source>
</evidence>
<feature type="region of interest" description="Disordered" evidence="2">
    <location>
        <begin position="931"/>
        <end position="955"/>
    </location>
</feature>
<feature type="coiled-coil region" evidence="1">
    <location>
        <begin position="106"/>
        <end position="133"/>
    </location>
</feature>
<feature type="region of interest" description="Disordered" evidence="2">
    <location>
        <begin position="193"/>
        <end position="223"/>
    </location>
</feature>
<dbReference type="SUPFAM" id="SSF46689">
    <property type="entry name" value="Homeodomain-like"/>
    <property type="match status" value="1"/>
</dbReference>
<dbReference type="InterPro" id="IPR001005">
    <property type="entry name" value="SANT/Myb"/>
</dbReference>
<dbReference type="SMART" id="SM00717">
    <property type="entry name" value="SANT"/>
    <property type="match status" value="1"/>
</dbReference>
<dbReference type="PROSITE" id="PS50090">
    <property type="entry name" value="MYB_LIKE"/>
    <property type="match status" value="1"/>
</dbReference>
<gene>
    <name evidence="4" type="ORF">SASPL_101524</name>
</gene>
<dbReference type="EMBL" id="PNBA02000001">
    <property type="protein sequence ID" value="KAG6436623.1"/>
    <property type="molecule type" value="Genomic_DNA"/>
</dbReference>
<evidence type="ECO:0000313" key="4">
    <source>
        <dbReference type="EMBL" id="KAG6436623.1"/>
    </source>
</evidence>
<feature type="compositionally biased region" description="Acidic residues" evidence="2">
    <location>
        <begin position="708"/>
        <end position="730"/>
    </location>
</feature>
<dbReference type="CDD" id="cd07821">
    <property type="entry name" value="PYR_PYL_RCAR_like"/>
    <property type="match status" value="1"/>
</dbReference>
<feature type="compositionally biased region" description="Basic and acidic residues" evidence="2">
    <location>
        <begin position="62"/>
        <end position="76"/>
    </location>
</feature>
<reference evidence="4" key="2">
    <citation type="submission" date="2020-08" db="EMBL/GenBank/DDBJ databases">
        <title>Plant Genome Project.</title>
        <authorList>
            <person name="Zhang R.-G."/>
        </authorList>
    </citation>
    <scope>NUCLEOTIDE SEQUENCE</scope>
    <source>
        <strain evidence="4">Huo1</strain>
        <tissue evidence="4">Leaf</tissue>
    </source>
</reference>
<dbReference type="Gene3D" id="3.30.530.20">
    <property type="match status" value="1"/>
</dbReference>
<feature type="region of interest" description="Disordered" evidence="2">
    <location>
        <begin position="572"/>
        <end position="591"/>
    </location>
</feature>
<feature type="compositionally biased region" description="Basic and acidic residues" evidence="2">
    <location>
        <begin position="7"/>
        <end position="35"/>
    </location>
</feature>
<dbReference type="PANTHER" id="PTHR47206">
    <property type="entry name" value="HOMEODOMAIN-LIKE SUPERFAMILY PROTEIN"/>
    <property type="match status" value="1"/>
</dbReference>
<feature type="compositionally biased region" description="Basic and acidic residues" evidence="2">
    <location>
        <begin position="212"/>
        <end position="221"/>
    </location>
</feature>
<dbReference type="PANTHER" id="PTHR47206:SF1">
    <property type="entry name" value="HOMEODOMAIN-LIKE SUPERFAMILY PROTEIN"/>
    <property type="match status" value="1"/>
</dbReference>
<proteinExistence type="predicted"/>
<accession>A0A8X8YVX8</accession>
<keyword evidence="5" id="KW-1185">Reference proteome</keyword>
<dbReference type="InterPro" id="IPR023393">
    <property type="entry name" value="START-like_dom_sf"/>
</dbReference>
<keyword evidence="1" id="KW-0175">Coiled coil</keyword>
<dbReference type="GO" id="GO:0004864">
    <property type="term" value="F:protein phosphatase inhibitor activity"/>
    <property type="evidence" value="ECO:0007669"/>
    <property type="project" value="UniProtKB-ARBA"/>
</dbReference>
<name>A0A8X8YVX8_SALSN</name>
<dbReference type="Pfam" id="PF10604">
    <property type="entry name" value="Polyketide_cyc2"/>
    <property type="match status" value="1"/>
</dbReference>
<dbReference type="Proteomes" id="UP000298416">
    <property type="component" value="Unassembled WGS sequence"/>
</dbReference>
<feature type="region of interest" description="Disordered" evidence="2">
    <location>
        <begin position="1"/>
        <end position="81"/>
    </location>
</feature>
<dbReference type="SUPFAM" id="SSF55961">
    <property type="entry name" value="Bet v1-like"/>
    <property type="match status" value="1"/>
</dbReference>
<feature type="domain" description="Myb-like" evidence="3">
    <location>
        <begin position="813"/>
        <end position="865"/>
    </location>
</feature>
<comment type="caution">
    <text evidence="4">The sequence shown here is derived from an EMBL/GenBank/DDBJ whole genome shotgun (WGS) entry which is preliminary data.</text>
</comment>
<feature type="compositionally biased region" description="Polar residues" evidence="2">
    <location>
        <begin position="933"/>
        <end position="955"/>
    </location>
</feature>
<dbReference type="Gene3D" id="3.30.70.100">
    <property type="match status" value="1"/>
</dbReference>
<organism evidence="4">
    <name type="scientific">Salvia splendens</name>
    <name type="common">Scarlet sage</name>
    <dbReference type="NCBI Taxonomy" id="180675"/>
    <lineage>
        <taxon>Eukaryota</taxon>
        <taxon>Viridiplantae</taxon>
        <taxon>Streptophyta</taxon>
        <taxon>Embryophyta</taxon>
        <taxon>Tracheophyta</taxon>
        <taxon>Spermatophyta</taxon>
        <taxon>Magnoliopsida</taxon>
        <taxon>eudicotyledons</taxon>
        <taxon>Gunneridae</taxon>
        <taxon>Pentapetalae</taxon>
        <taxon>asterids</taxon>
        <taxon>lamiids</taxon>
        <taxon>Lamiales</taxon>
        <taxon>Lamiaceae</taxon>
        <taxon>Nepetoideae</taxon>
        <taxon>Mentheae</taxon>
        <taxon>Salviinae</taxon>
        <taxon>Salvia</taxon>
        <taxon>Salvia subgen. Calosphace</taxon>
        <taxon>core Calosphace</taxon>
    </lineage>
</organism>
<feature type="compositionally biased region" description="Polar residues" evidence="2">
    <location>
        <begin position="578"/>
        <end position="591"/>
    </location>
</feature>
<dbReference type="InterPro" id="IPR019587">
    <property type="entry name" value="Polyketide_cyclase/dehydratase"/>
</dbReference>
<evidence type="ECO:0000256" key="1">
    <source>
        <dbReference type="SAM" id="Coils"/>
    </source>
</evidence>
<feature type="region of interest" description="Disordered" evidence="2">
    <location>
        <begin position="708"/>
        <end position="736"/>
    </location>
</feature>
<evidence type="ECO:0000313" key="5">
    <source>
        <dbReference type="Proteomes" id="UP000298416"/>
    </source>
</evidence>
<dbReference type="InterPro" id="IPR009057">
    <property type="entry name" value="Homeodomain-like_sf"/>
</dbReference>
<sequence>MADDEPEKGSTTEESSEAEKGSRTEESSEVEKGNMERFTTAIAAFSDSDGARDSTEFSNIADSDRRQEEIDARDQTMKMSIQHPSADLLRLEDTFRKAMGDLFSRLDESKRRLDESNRRRDQADRTYDQTLKELRQQSKARTLNAAVSTVSKNGGNDLAKRAIAADISGVASSSSKKVTNDVVQDFEMKLEENRDGSVEVSGVTDVEETESKDEGQVDSSDKQNVSIDLEVASVAKVEDNDGHQSNLKEVEVAKIGEEHHSTVKAKIELNENRVAENEQALSVAASIALLQNKADISFNSSLLQDEDIINAIEDNGFGAEILPDQIATQSNPRRTLIGQFTIGGMACAEEGISDELEPWTAEQSSRIPEFNKDVSLMSRGMVIIDGVEAPKNTPSSNRDVDVYASRNLKELRDGFVAMKVQNSKLMVKLMADNGGFSFSSSPAPAFGITSPAVGAASGASFGFGTATTSSSTPSFGFASNPSSASSAPSFSFGSGAASSGSSLFGGSSLFCSSSSAAATGSNNFGSAPSSGVFGFSSAGTGQTANAFGSSTPTSTPTPCLFGNTSSSASNTGSIFESGASTTPHPFGSTTASSAPAFGSGLALNSGLFGSSTSASSTATATATTGPQFRVKDSSEAEKGNTVEENTANLLERYTEQTVLQLLQEVDKSAASKIDWHEMVKNTRTGISNAREYQMLWRHLAYGHDLADQLEDSNPLDDDSDLEHEIEDDPEASPKSKAEAAACVNVLATSEYPIIHEPNLLTVEAPLTMKVAKWKRHSDGSLPDTIEEKHVTITVPLPNDELSASETSSAYASSPRKTRVVWTAVDDLRLSNSVRKYGENWDLISGVNFKHERTAHELSRKWASIKRRRASARLSPGRRASTRAVNLVLERRHQMSTTASNPTSTINVDAVGGSGSISNPSCSQDAVVPVHMTTGPSSLTTAPVANQPSSSQAQGESLTVPIFEENPDGDQASSSSLDQTLDLNQALRNLTTEDTGDQASISSSHLRQTMDLDVALTSPGAEDTGQHCFQSISCARNRLVISDIICIHEQGNTIYLASLLQNQAVLIDISEKARSVGGIVDAPIDKVWDMVSSSSKLQEWMPMVETCTDLSGQEGVAGYTRLVSGFMFPQKDEDRSWIKERLVAMDSESYTYTYELEASNVGLDGSSNSLNLRDYGYGSTQVEWKFVIKPLEGVSEEQIMDYLGYLYKSCINRIEGAVEIASRNFFNQEFACDQEQ</sequence>
<dbReference type="AlphaFoldDB" id="A0A8X8YVX8"/>
<dbReference type="Gene3D" id="1.10.10.60">
    <property type="entry name" value="Homeodomain-like"/>
    <property type="match status" value="1"/>
</dbReference>
<reference evidence="4" key="1">
    <citation type="submission" date="2018-01" db="EMBL/GenBank/DDBJ databases">
        <authorList>
            <person name="Mao J.F."/>
        </authorList>
    </citation>
    <scope>NUCLEOTIDE SEQUENCE</scope>
    <source>
        <strain evidence="4">Huo1</strain>
        <tissue evidence="4">Leaf</tissue>
    </source>
</reference>
<evidence type="ECO:0000259" key="3">
    <source>
        <dbReference type="PROSITE" id="PS50090"/>
    </source>
</evidence>
<protein>
    <recommendedName>
        <fullName evidence="3">Myb-like domain-containing protein</fullName>
    </recommendedName>
</protein>
<dbReference type="CDD" id="cd00167">
    <property type="entry name" value="SANT"/>
    <property type="match status" value="1"/>
</dbReference>